<reference evidence="1" key="1">
    <citation type="submission" date="2023-08" db="EMBL/GenBank/DDBJ databases">
        <authorList>
            <person name="Chen Y."/>
            <person name="Shah S."/>
            <person name="Dougan E. K."/>
            <person name="Thang M."/>
            <person name="Chan C."/>
        </authorList>
    </citation>
    <scope>NUCLEOTIDE SEQUENCE</scope>
</reference>
<keyword evidence="2" id="KW-1185">Reference proteome</keyword>
<name>A0AA36I613_9DINO</name>
<dbReference type="AlphaFoldDB" id="A0AA36I613"/>
<evidence type="ECO:0000313" key="1">
    <source>
        <dbReference type="EMBL" id="CAJ1380329.1"/>
    </source>
</evidence>
<gene>
    <name evidence="1" type="ORF">EVOR1521_LOCUS8298</name>
</gene>
<organism evidence="1 2">
    <name type="scientific">Effrenium voratum</name>
    <dbReference type="NCBI Taxonomy" id="2562239"/>
    <lineage>
        <taxon>Eukaryota</taxon>
        <taxon>Sar</taxon>
        <taxon>Alveolata</taxon>
        <taxon>Dinophyceae</taxon>
        <taxon>Suessiales</taxon>
        <taxon>Symbiodiniaceae</taxon>
        <taxon>Effrenium</taxon>
    </lineage>
</organism>
<protein>
    <submittedName>
        <fullName evidence="1">Uncharacterized protein</fullName>
    </submittedName>
</protein>
<proteinExistence type="predicted"/>
<dbReference type="Proteomes" id="UP001178507">
    <property type="component" value="Unassembled WGS sequence"/>
</dbReference>
<comment type="caution">
    <text evidence="1">The sequence shown here is derived from an EMBL/GenBank/DDBJ whole genome shotgun (WGS) entry which is preliminary data.</text>
</comment>
<sequence length="173" mass="18295">MDSNFTQHAEVLEMKIAAGDPAEKLEVFACNASEVPGSTEFDALHYGNLPKGVSACPAVTCASACGVSSPTSSHFEEVEVCVALNAWQKDPISTTEGWSKMGSAYFLGADRECKSELFWNSGTGECEYAACPDNSVRNTEDAAPTSGTPTKGPGSCPCKMKMHRKTAPLASCR</sequence>
<evidence type="ECO:0000313" key="2">
    <source>
        <dbReference type="Proteomes" id="UP001178507"/>
    </source>
</evidence>
<dbReference type="EMBL" id="CAUJNA010000702">
    <property type="protein sequence ID" value="CAJ1380329.1"/>
    <property type="molecule type" value="Genomic_DNA"/>
</dbReference>
<accession>A0AA36I613</accession>